<dbReference type="SUPFAM" id="SSF90209">
    <property type="entry name" value="Ran binding protein zinc finger-like"/>
    <property type="match status" value="1"/>
</dbReference>
<feature type="region of interest" description="Disordered" evidence="10">
    <location>
        <begin position="893"/>
        <end position="915"/>
    </location>
</feature>
<dbReference type="InterPro" id="IPR036443">
    <property type="entry name" value="Znf_RanBP2_sf"/>
</dbReference>
<dbReference type="KEGG" id="aprc:113858860"/>
<keyword evidence="3" id="KW-0677">Repeat</keyword>
<dbReference type="PROSITE" id="PS50174">
    <property type="entry name" value="G_PATCH"/>
    <property type="match status" value="1"/>
</dbReference>
<feature type="compositionally biased region" description="Basic residues" evidence="10">
    <location>
        <begin position="223"/>
        <end position="251"/>
    </location>
</feature>
<dbReference type="Gene3D" id="4.10.1060.10">
    <property type="entry name" value="Zinc finger, RanBP2-type"/>
    <property type="match status" value="1"/>
</dbReference>
<dbReference type="RefSeq" id="XP_027347439.1">
    <property type="nucleotide sequence ID" value="XM_027491638.1"/>
</dbReference>
<evidence type="ECO:0000256" key="7">
    <source>
        <dbReference type="ARBA" id="ARBA00023242"/>
    </source>
</evidence>
<dbReference type="PANTHER" id="PTHR13948:SF3">
    <property type="entry name" value="FI21118P1"/>
    <property type="match status" value="1"/>
</dbReference>
<feature type="compositionally biased region" description="Basic and acidic residues" evidence="10">
    <location>
        <begin position="904"/>
        <end position="915"/>
    </location>
</feature>
<dbReference type="AlphaFoldDB" id="A0A8B8KVS6"/>
<dbReference type="SMART" id="SM00547">
    <property type="entry name" value="ZnF_RBZ"/>
    <property type="match status" value="1"/>
</dbReference>
<evidence type="ECO:0000256" key="6">
    <source>
        <dbReference type="ARBA" id="ARBA00022884"/>
    </source>
</evidence>
<sequence>MDPGRYALHQGWDNNSALEGYGAVHEPNFRVGGSYDERRFIDERYPRDAVYQRNNFHRDILDREAYLPPGPPVGHWSQSKRRGYDEDYPLDRESRRFQRPYHESYNQMDGFRDREIDTYPEYDKFRDGYSSIENYSDRGYDKPARFVGHDRDDYAYDDYGYKSRASHHRREDSHERDYDHGRHSYDSDYERGSRRDSNWRRRESRDRERDKRCLSRERDLSPHRRHERSHSHSRSRSRSRSHSHSHSRSRSQSRGYDDHSRSRSPRGRSHGRSYREDSYADGRYDKSERRRDRDDKRQREHYSVAPSATVVVKGLSQKTTEEDLYQILAEWGPLRHVRVIKERNSGISRGFAFIDFPSVGAAQGMMDKLGDDGLVVDGRKLFFEYSSKPTGGPGPDAAMKSGHNHKSITVPSDWMCTICGYINFARRTSCYQCNEPRTDDAPAADISLSNSAALGKKGLEAGPTHVLVVRGLDENADEEMLRYEFSKHAPIKDLRLVRDKFTHVSRGFAFVHFYSVEDATKALDATNGTTLEKNGQILRVAYAKSILGPGSGTSGTSQSSSLAAAAIEAATFAQQYDSVGWAPKEYNPDDKQSTGPVQTGTEVGAPQSGFVWDEASGYYYDAASGFYYDGNTGLYYDGNNGIWYSYDHQTQQYIPCTDQNQNKTSNNEAEPPKASDGSSSKKVVISAPATTVTSAEKPSSLADAVQAAATAALAAEKKEKEKSKEIKLASKSSILANKKKMNNVLTMWKQRSHEGQATRVALEDNQPSVSADDRSYSSGHSAKNKLKNETTIRESNASNLGIHPTTQLAAIDSQAQPRPVSNSLGGTVMGVIRGSGRGVVKSDTYSGSASVASSMSSSSSANIDAQTIATPFKTDISALGSYTPSVAVGSGRRRFSEMPHSGSTHKEQPQTTYRDRAAERRSLYGSSSSVGNDLADLEIGDSNRDFASRKGDPMPFPPGVGGGRIVGDVHIDTYEVITADKAIDENNVGNRMLRNMGWQEGLGLGKDGSGMIEPVQAQAMENRAGLGSQQKKLDPSLEVQAGDSYKMLIHKKALARFREMSEN</sequence>
<reference evidence="14" key="1">
    <citation type="journal article" date="2019" name="Toxins">
        <title>Detection of Abrin-Like and Prepropulchellin-Like Toxin Genes and Transcripts Using Whole Genome Sequencing and Full-Length Transcript Sequencing of Abrus precatorius.</title>
        <authorList>
            <person name="Hovde B.T."/>
            <person name="Daligault H.E."/>
            <person name="Hanschen E.R."/>
            <person name="Kunde Y.A."/>
            <person name="Johnson M.B."/>
            <person name="Starkenburg S.R."/>
            <person name="Johnson S.L."/>
        </authorList>
    </citation>
    <scope>NUCLEOTIDE SEQUENCE [LARGE SCALE GENOMIC DNA]</scope>
</reference>
<feature type="region of interest" description="Disordered" evidence="10">
    <location>
        <begin position="657"/>
        <end position="682"/>
    </location>
</feature>
<evidence type="ECO:0000256" key="3">
    <source>
        <dbReference type="ARBA" id="ARBA00022737"/>
    </source>
</evidence>
<dbReference type="PROSITE" id="PS50102">
    <property type="entry name" value="RRM"/>
    <property type="match status" value="2"/>
</dbReference>
<dbReference type="RefSeq" id="XP_027347436.1">
    <property type="nucleotide sequence ID" value="XM_027491635.1"/>
</dbReference>
<dbReference type="OrthoDB" id="439808at2759"/>
<keyword evidence="4 9" id="KW-0863">Zinc-finger</keyword>
<dbReference type="SMART" id="SM00360">
    <property type="entry name" value="RRM"/>
    <property type="match status" value="2"/>
</dbReference>
<evidence type="ECO:0000313" key="15">
    <source>
        <dbReference type="RefSeq" id="XP_027347436.1"/>
    </source>
</evidence>
<gene>
    <name evidence="15 16 17 18" type="primary">LOC113858860</name>
</gene>
<dbReference type="Pfam" id="PF17780">
    <property type="entry name" value="OCRE"/>
    <property type="match status" value="1"/>
</dbReference>
<feature type="compositionally biased region" description="Basic and acidic residues" evidence="10">
    <location>
        <begin position="273"/>
        <end position="302"/>
    </location>
</feature>
<feature type="compositionally biased region" description="Basic and acidic residues" evidence="10">
    <location>
        <begin position="169"/>
        <end position="222"/>
    </location>
</feature>
<dbReference type="InterPro" id="IPR035623">
    <property type="entry name" value="SUA-like_OCRE"/>
</dbReference>
<evidence type="ECO:0000313" key="16">
    <source>
        <dbReference type="RefSeq" id="XP_027347437.1"/>
    </source>
</evidence>
<dbReference type="CDD" id="cd16166">
    <property type="entry name" value="OCRE_SUA_like"/>
    <property type="match status" value="1"/>
</dbReference>
<evidence type="ECO:0000256" key="8">
    <source>
        <dbReference type="PROSITE-ProRule" id="PRU00176"/>
    </source>
</evidence>
<dbReference type="GO" id="GO:0000398">
    <property type="term" value="P:mRNA splicing, via spliceosome"/>
    <property type="evidence" value="ECO:0007669"/>
    <property type="project" value="TreeGrafter"/>
</dbReference>
<feature type="region of interest" description="Disordered" evidence="10">
    <location>
        <begin position="90"/>
        <end position="109"/>
    </location>
</feature>
<dbReference type="Pfam" id="PF00076">
    <property type="entry name" value="RRM_1"/>
    <property type="match status" value="2"/>
</dbReference>
<dbReference type="InterPro" id="IPR041591">
    <property type="entry name" value="OCRE"/>
</dbReference>
<keyword evidence="5" id="KW-0862">Zinc</keyword>
<dbReference type="InterPro" id="IPR000467">
    <property type="entry name" value="G_patch_dom"/>
</dbReference>
<dbReference type="InterPro" id="IPR012677">
    <property type="entry name" value="Nucleotide-bd_a/b_plait_sf"/>
</dbReference>
<dbReference type="GeneID" id="113858860"/>
<dbReference type="SUPFAM" id="SSF54928">
    <property type="entry name" value="RNA-binding domain, RBD"/>
    <property type="match status" value="2"/>
</dbReference>
<feature type="domain" description="RanBP2-type" evidence="13">
    <location>
        <begin position="410"/>
        <end position="439"/>
    </location>
</feature>
<feature type="domain" description="RRM" evidence="11">
    <location>
        <begin position="465"/>
        <end position="545"/>
    </location>
</feature>
<dbReference type="GO" id="GO:0003723">
    <property type="term" value="F:RNA binding"/>
    <property type="evidence" value="ECO:0007669"/>
    <property type="project" value="UniProtKB-UniRule"/>
</dbReference>
<evidence type="ECO:0000313" key="14">
    <source>
        <dbReference type="Proteomes" id="UP000694853"/>
    </source>
</evidence>
<dbReference type="PANTHER" id="PTHR13948">
    <property type="entry name" value="RNA-BINDING PROTEIN"/>
    <property type="match status" value="1"/>
</dbReference>
<keyword evidence="14" id="KW-1185">Reference proteome</keyword>
<accession>A0A8B8KVS6</accession>
<organism evidence="14 17">
    <name type="scientific">Abrus precatorius</name>
    <name type="common">Indian licorice</name>
    <name type="synonym">Glycine abrus</name>
    <dbReference type="NCBI Taxonomy" id="3816"/>
    <lineage>
        <taxon>Eukaryota</taxon>
        <taxon>Viridiplantae</taxon>
        <taxon>Streptophyta</taxon>
        <taxon>Embryophyta</taxon>
        <taxon>Tracheophyta</taxon>
        <taxon>Spermatophyta</taxon>
        <taxon>Magnoliopsida</taxon>
        <taxon>eudicotyledons</taxon>
        <taxon>Gunneridae</taxon>
        <taxon>Pentapetalae</taxon>
        <taxon>rosids</taxon>
        <taxon>fabids</taxon>
        <taxon>Fabales</taxon>
        <taxon>Fabaceae</taxon>
        <taxon>Papilionoideae</taxon>
        <taxon>50 kb inversion clade</taxon>
        <taxon>NPAAA clade</taxon>
        <taxon>indigoferoid/millettioid clade</taxon>
        <taxon>Abreae</taxon>
        <taxon>Abrus</taxon>
    </lineage>
</organism>
<feature type="region of interest" description="Disordered" evidence="10">
    <location>
        <begin position="583"/>
        <end position="602"/>
    </location>
</feature>
<feature type="compositionally biased region" description="Basic residues" evidence="10">
    <location>
        <begin position="262"/>
        <end position="272"/>
    </location>
</feature>
<dbReference type="Proteomes" id="UP000694853">
    <property type="component" value="Unplaced"/>
</dbReference>
<evidence type="ECO:0000256" key="9">
    <source>
        <dbReference type="PROSITE-ProRule" id="PRU00322"/>
    </source>
</evidence>
<evidence type="ECO:0000256" key="4">
    <source>
        <dbReference type="ARBA" id="ARBA00022771"/>
    </source>
</evidence>
<feature type="compositionally biased region" description="Basic and acidic residues" evidence="10">
    <location>
        <begin position="135"/>
        <end position="154"/>
    </location>
</feature>
<feature type="domain" description="RRM" evidence="11">
    <location>
        <begin position="308"/>
        <end position="388"/>
    </location>
</feature>
<comment type="subcellular location">
    <subcellularLocation>
        <location evidence="1">Nucleus</location>
    </subcellularLocation>
</comment>
<keyword evidence="2" id="KW-0479">Metal-binding</keyword>
<dbReference type="RefSeq" id="XP_027347437.1">
    <property type="nucleotide sequence ID" value="XM_027491636.1"/>
</dbReference>
<evidence type="ECO:0000313" key="17">
    <source>
        <dbReference type="RefSeq" id="XP_027347438.1"/>
    </source>
</evidence>
<evidence type="ECO:0000259" key="11">
    <source>
        <dbReference type="PROSITE" id="PS50102"/>
    </source>
</evidence>
<evidence type="ECO:0000259" key="13">
    <source>
        <dbReference type="PROSITE" id="PS50199"/>
    </source>
</evidence>
<evidence type="ECO:0000256" key="1">
    <source>
        <dbReference type="ARBA" id="ARBA00004123"/>
    </source>
</evidence>
<feature type="region of interest" description="Disordered" evidence="10">
    <location>
        <begin position="754"/>
        <end position="800"/>
    </location>
</feature>
<proteinExistence type="predicted"/>
<evidence type="ECO:0000313" key="18">
    <source>
        <dbReference type="RefSeq" id="XP_027347439.1"/>
    </source>
</evidence>
<feature type="compositionally biased region" description="Basic and acidic residues" evidence="10">
    <location>
        <begin position="90"/>
        <end position="102"/>
    </location>
</feature>
<dbReference type="GO" id="GO:0008270">
    <property type="term" value="F:zinc ion binding"/>
    <property type="evidence" value="ECO:0007669"/>
    <property type="project" value="UniProtKB-KW"/>
</dbReference>
<keyword evidence="7" id="KW-0539">Nucleus</keyword>
<reference evidence="15 16" key="2">
    <citation type="submission" date="2025-04" db="UniProtKB">
        <authorList>
            <consortium name="RefSeq"/>
        </authorList>
    </citation>
    <scope>IDENTIFICATION</scope>
    <source>
        <tissue evidence="15 16">Young leaves</tissue>
    </source>
</reference>
<dbReference type="GO" id="GO:0005634">
    <property type="term" value="C:nucleus"/>
    <property type="evidence" value="ECO:0007669"/>
    <property type="project" value="UniProtKB-SubCell"/>
</dbReference>
<evidence type="ECO:0000259" key="12">
    <source>
        <dbReference type="PROSITE" id="PS50174"/>
    </source>
</evidence>
<name>A0A8B8KVS6_ABRPR</name>
<feature type="region of interest" description="Disordered" evidence="10">
    <location>
        <begin position="130"/>
        <end position="305"/>
    </location>
</feature>
<keyword evidence="6 8" id="KW-0694">RNA-binding</keyword>
<dbReference type="PROSITE" id="PS50199">
    <property type="entry name" value="ZF_RANBP2_2"/>
    <property type="match status" value="1"/>
</dbReference>
<evidence type="ECO:0000256" key="2">
    <source>
        <dbReference type="ARBA" id="ARBA00022723"/>
    </source>
</evidence>
<dbReference type="Pfam" id="PF01585">
    <property type="entry name" value="G-patch"/>
    <property type="match status" value="1"/>
</dbReference>
<dbReference type="PROSITE" id="PS01358">
    <property type="entry name" value="ZF_RANBP2_1"/>
    <property type="match status" value="1"/>
</dbReference>
<dbReference type="CDD" id="cd12313">
    <property type="entry name" value="RRM1_RRM2_RBM5_like"/>
    <property type="match status" value="1"/>
</dbReference>
<dbReference type="InterPro" id="IPR035979">
    <property type="entry name" value="RBD_domain_sf"/>
</dbReference>
<dbReference type="RefSeq" id="XP_027347438.1">
    <property type="nucleotide sequence ID" value="XM_027491637.1"/>
</dbReference>
<protein>
    <submittedName>
        <fullName evidence="15 16">SUPPRESSOR OF ABI3-5 isoform X1</fullName>
    </submittedName>
</protein>
<evidence type="ECO:0000256" key="10">
    <source>
        <dbReference type="SAM" id="MobiDB-lite"/>
    </source>
</evidence>
<dbReference type="InterPro" id="IPR000504">
    <property type="entry name" value="RRM_dom"/>
</dbReference>
<feature type="domain" description="G-patch" evidence="12">
    <location>
        <begin position="985"/>
        <end position="1031"/>
    </location>
</feature>
<dbReference type="SMART" id="SM00443">
    <property type="entry name" value="G_patch"/>
    <property type="match status" value="1"/>
</dbReference>
<dbReference type="InterPro" id="IPR001876">
    <property type="entry name" value="Znf_RanBP2"/>
</dbReference>
<feature type="compositionally biased region" description="Polar residues" evidence="10">
    <location>
        <begin position="657"/>
        <end position="668"/>
    </location>
</feature>
<dbReference type="Gene3D" id="3.30.70.330">
    <property type="match status" value="2"/>
</dbReference>
<evidence type="ECO:0000256" key="5">
    <source>
        <dbReference type="ARBA" id="ARBA00022833"/>
    </source>
</evidence>